<dbReference type="AlphaFoldDB" id="X1B6L7"/>
<reference evidence="1" key="1">
    <citation type="journal article" date="2014" name="Front. Microbiol.">
        <title>High frequency of phylogenetically diverse reductive dehalogenase-homologous genes in deep subseafloor sedimentary metagenomes.</title>
        <authorList>
            <person name="Kawai M."/>
            <person name="Futagami T."/>
            <person name="Toyoda A."/>
            <person name="Takaki Y."/>
            <person name="Nishi S."/>
            <person name="Hori S."/>
            <person name="Arai W."/>
            <person name="Tsubouchi T."/>
            <person name="Morono Y."/>
            <person name="Uchiyama I."/>
            <person name="Ito T."/>
            <person name="Fujiyama A."/>
            <person name="Inagaki F."/>
            <person name="Takami H."/>
        </authorList>
    </citation>
    <scope>NUCLEOTIDE SEQUENCE</scope>
    <source>
        <strain evidence="1">Expedition CK06-06</strain>
    </source>
</reference>
<gene>
    <name evidence="1" type="ORF">S01H4_33088</name>
</gene>
<proteinExistence type="predicted"/>
<comment type="caution">
    <text evidence="1">The sequence shown here is derived from an EMBL/GenBank/DDBJ whole genome shotgun (WGS) entry which is preliminary data.</text>
</comment>
<sequence length="38" mass="4361">VAIRIGINSGSIDKKILKKIMGTLSTQWLKARWKMLDF</sequence>
<protein>
    <submittedName>
        <fullName evidence="1">Uncharacterized protein</fullName>
    </submittedName>
</protein>
<dbReference type="EMBL" id="BART01017365">
    <property type="protein sequence ID" value="GAG76937.1"/>
    <property type="molecule type" value="Genomic_DNA"/>
</dbReference>
<evidence type="ECO:0000313" key="1">
    <source>
        <dbReference type="EMBL" id="GAG76937.1"/>
    </source>
</evidence>
<feature type="non-terminal residue" evidence="1">
    <location>
        <position position="1"/>
    </location>
</feature>
<name>X1B6L7_9ZZZZ</name>
<organism evidence="1">
    <name type="scientific">marine sediment metagenome</name>
    <dbReference type="NCBI Taxonomy" id="412755"/>
    <lineage>
        <taxon>unclassified sequences</taxon>
        <taxon>metagenomes</taxon>
        <taxon>ecological metagenomes</taxon>
    </lineage>
</organism>
<accession>X1B6L7</accession>